<dbReference type="InterPro" id="IPR007594">
    <property type="entry name" value="RFT1"/>
</dbReference>
<keyword evidence="10" id="KW-0813">Transport</keyword>
<evidence type="ECO:0000256" key="2">
    <source>
        <dbReference type="ARBA" id="ARBA00004922"/>
    </source>
</evidence>
<dbReference type="PANTHER" id="PTHR13117">
    <property type="entry name" value="ENDOPLASMIC RETICULUM MULTISPAN TRANSMEMBRANE PROTEIN-RELATED"/>
    <property type="match status" value="1"/>
</dbReference>
<comment type="subcellular location">
    <subcellularLocation>
        <location evidence="1 10">Endoplasmic reticulum membrane</location>
        <topology evidence="1 10">Multi-pass membrane protein</topology>
    </subcellularLocation>
</comment>
<accession>A0A9P9A7B5</accession>
<evidence type="ECO:0000313" key="12">
    <source>
        <dbReference type="EMBL" id="KAH6667047.1"/>
    </source>
</evidence>
<dbReference type="GO" id="GO:0006488">
    <property type="term" value="P:dolichol-linked oligosaccharide biosynthetic process"/>
    <property type="evidence" value="ECO:0007669"/>
    <property type="project" value="InterPro"/>
</dbReference>
<comment type="function">
    <text evidence="9 10">Intramembrane glycolipid transporter that operates in the biosynthetic pathway of dolichol-linked oligosaccharides, the glycan precursors employed in protein asparagine (N)-glycosylation. The sequential addition of sugars to dolichol pyrophosphate produces dolichol-linked oligosaccharides containing fourteen sugars, including two GlcNAcs, nine mannoses and three glucoses. Once assembled, the oligosaccharide is transferred from the lipid to nascent proteins by oligosaccharyltransferases. The assembly of dolichol-linked oligosaccharides begins on the cytosolic side of the endoplasmic reticulum membrane and finishes in its lumen. RFT1 could mediate the translocation of the cytosolically oriented intermediate DolPP-GlcNAc2Man5, produced by ALG11, into the ER lumen where dolichol-linked oligosaccharides assembly continues. However, the intramembrane lipid transporter activity could not be confirmed in vitro.</text>
</comment>
<feature type="transmembrane region" description="Helical" evidence="10">
    <location>
        <begin position="63"/>
        <end position="86"/>
    </location>
</feature>
<feature type="transmembrane region" description="Helical" evidence="10">
    <location>
        <begin position="376"/>
        <end position="401"/>
    </location>
</feature>
<dbReference type="Pfam" id="PF04506">
    <property type="entry name" value="Rft-1"/>
    <property type="match status" value="1"/>
</dbReference>
<keyword evidence="5 10" id="KW-0256">Endoplasmic reticulum</keyword>
<comment type="caution">
    <text evidence="10">Lacks conserved residue(s) required for the propagation of feature annotation.</text>
</comment>
<dbReference type="Proteomes" id="UP000770015">
    <property type="component" value="Unassembled WGS sequence"/>
</dbReference>
<feature type="transmembrane region" description="Helical" evidence="10">
    <location>
        <begin position="218"/>
        <end position="241"/>
    </location>
</feature>
<sequence length="579" mass="62452">MPKSHQQQPRPQPEPKSQTETIPSSGSSPATESAAVTGASLMIGLSVGSRIVTFVANQLLLRYLTASLLGIAAQLEVYCITVLFFARESLRVAIQRQGTTPAAASRPGQHHQAVVNLGYIALALGALLSVGLARLYSSSVADATRQTPFFDVSLRIYAFAALLELLSEPVFVLMQIRLQYATRATAESVATFLRCATTFTTAVVAHRTGHDLGVLPFALGQLIYAIALLLVYLWAGLSITAKEDFSLLPRMIDAPGAKRSGKSSYLLSYFYRPTVSLATSMMAQNVVKQVLTQGDAFLISIWSTPHAQGIYTLANNYGGLLARLVLQPIEESSRAYFSRQLASSSKADKKNEKRATSPSKDSANHSVQYIQMLLRIYVLLSAVVMAVGPVGAPALLALVAGSNWTREGAGEVLAVYCYYIPLLALNGITEALVASVATEAQVHRQSAWMTLFSLIFAAAGYLCLVVFDLGASGLVYANCINMACRIAWSLSFVRAYFDKIGAPFSMTDLQPNALTALVVAVTPRLVRRFTRVTARSPGSVINVAKVAVTAVPFVMIVIFAERDFILATYRSLRSKQKAA</sequence>
<evidence type="ECO:0000256" key="1">
    <source>
        <dbReference type="ARBA" id="ARBA00004477"/>
    </source>
</evidence>
<comment type="pathway">
    <text evidence="2">Protein modification; protein glycosylation.</text>
</comment>
<feature type="transmembrane region" description="Helical" evidence="10">
    <location>
        <begin position="156"/>
        <end position="176"/>
    </location>
</feature>
<feature type="transmembrane region" description="Helical" evidence="10">
    <location>
        <begin position="446"/>
        <end position="467"/>
    </location>
</feature>
<evidence type="ECO:0000256" key="5">
    <source>
        <dbReference type="ARBA" id="ARBA00022824"/>
    </source>
</evidence>
<evidence type="ECO:0000256" key="11">
    <source>
        <dbReference type="SAM" id="MobiDB-lite"/>
    </source>
</evidence>
<evidence type="ECO:0000256" key="10">
    <source>
        <dbReference type="RuleBase" id="RU365067"/>
    </source>
</evidence>
<reference evidence="12" key="1">
    <citation type="journal article" date="2021" name="Nat. Commun.">
        <title>Genetic determinants of endophytism in the Arabidopsis root mycobiome.</title>
        <authorList>
            <person name="Mesny F."/>
            <person name="Miyauchi S."/>
            <person name="Thiergart T."/>
            <person name="Pickel B."/>
            <person name="Atanasova L."/>
            <person name="Karlsson M."/>
            <person name="Huettel B."/>
            <person name="Barry K.W."/>
            <person name="Haridas S."/>
            <person name="Chen C."/>
            <person name="Bauer D."/>
            <person name="Andreopoulos W."/>
            <person name="Pangilinan J."/>
            <person name="LaButti K."/>
            <person name="Riley R."/>
            <person name="Lipzen A."/>
            <person name="Clum A."/>
            <person name="Drula E."/>
            <person name="Henrissat B."/>
            <person name="Kohler A."/>
            <person name="Grigoriev I.V."/>
            <person name="Martin F.M."/>
            <person name="Hacquard S."/>
        </authorList>
    </citation>
    <scope>NUCLEOTIDE SEQUENCE</scope>
    <source>
        <strain evidence="12">MPI-SDFR-AT-0117</strain>
    </source>
</reference>
<evidence type="ECO:0000256" key="7">
    <source>
        <dbReference type="ARBA" id="ARBA00023136"/>
    </source>
</evidence>
<keyword evidence="7 10" id="KW-0472">Membrane</keyword>
<feature type="transmembrane region" description="Helical" evidence="10">
    <location>
        <begin position="546"/>
        <end position="569"/>
    </location>
</feature>
<evidence type="ECO:0000313" key="13">
    <source>
        <dbReference type="Proteomes" id="UP000770015"/>
    </source>
</evidence>
<dbReference type="OrthoDB" id="9979195at2759"/>
<keyword evidence="13" id="KW-1185">Reference proteome</keyword>
<dbReference type="PANTHER" id="PTHR13117:SF5">
    <property type="entry name" value="PROTEIN RFT1 HOMOLOG"/>
    <property type="match status" value="1"/>
</dbReference>
<evidence type="ECO:0000256" key="4">
    <source>
        <dbReference type="ARBA" id="ARBA00022692"/>
    </source>
</evidence>
<organism evidence="12 13">
    <name type="scientific">Plectosphaerella plurivora</name>
    <dbReference type="NCBI Taxonomy" id="936078"/>
    <lineage>
        <taxon>Eukaryota</taxon>
        <taxon>Fungi</taxon>
        <taxon>Dikarya</taxon>
        <taxon>Ascomycota</taxon>
        <taxon>Pezizomycotina</taxon>
        <taxon>Sordariomycetes</taxon>
        <taxon>Hypocreomycetidae</taxon>
        <taxon>Glomerellales</taxon>
        <taxon>Plectosphaerellaceae</taxon>
        <taxon>Plectosphaerella</taxon>
    </lineage>
</organism>
<evidence type="ECO:0000256" key="8">
    <source>
        <dbReference type="ARBA" id="ARBA00044793"/>
    </source>
</evidence>
<dbReference type="EMBL" id="JAGSXJ010000035">
    <property type="protein sequence ID" value="KAH6667047.1"/>
    <property type="molecule type" value="Genomic_DNA"/>
</dbReference>
<feature type="transmembrane region" description="Helical" evidence="10">
    <location>
        <begin position="413"/>
        <end position="434"/>
    </location>
</feature>
<dbReference type="AlphaFoldDB" id="A0A9P9A7B5"/>
<evidence type="ECO:0000256" key="6">
    <source>
        <dbReference type="ARBA" id="ARBA00022989"/>
    </source>
</evidence>
<keyword evidence="4 10" id="KW-0812">Transmembrane</keyword>
<dbReference type="GO" id="GO:0005789">
    <property type="term" value="C:endoplasmic reticulum membrane"/>
    <property type="evidence" value="ECO:0007669"/>
    <property type="project" value="UniProtKB-SubCell"/>
</dbReference>
<feature type="transmembrane region" description="Helical" evidence="10">
    <location>
        <begin position="114"/>
        <end position="136"/>
    </location>
</feature>
<dbReference type="GO" id="GO:0034203">
    <property type="term" value="P:glycolipid translocation"/>
    <property type="evidence" value="ECO:0007669"/>
    <property type="project" value="TreeGrafter"/>
</dbReference>
<gene>
    <name evidence="12" type="ORF">F5X68DRAFT_216964</name>
</gene>
<name>A0A9P9A7B5_9PEZI</name>
<proteinExistence type="inferred from homology"/>
<comment type="similarity">
    <text evidence="3 10">Belongs to the RFT1 family.</text>
</comment>
<evidence type="ECO:0000256" key="3">
    <source>
        <dbReference type="ARBA" id="ARBA00010288"/>
    </source>
</evidence>
<evidence type="ECO:0000256" key="9">
    <source>
        <dbReference type="ARBA" id="ARBA00045912"/>
    </source>
</evidence>
<comment type="caution">
    <text evidence="12">The sequence shown here is derived from an EMBL/GenBank/DDBJ whole genome shotgun (WGS) entry which is preliminary data.</text>
</comment>
<feature type="region of interest" description="Disordered" evidence="11">
    <location>
        <begin position="1"/>
        <end position="32"/>
    </location>
</feature>
<keyword evidence="6 10" id="KW-1133">Transmembrane helix</keyword>
<protein>
    <recommendedName>
        <fullName evidence="8 10">Man(5)GlcNAc(2)-PP-dolichol translocation protein RFT1</fullName>
    </recommendedName>
</protein>
<feature type="compositionally biased region" description="Polar residues" evidence="11">
    <location>
        <begin position="1"/>
        <end position="31"/>
    </location>
</feature>